<dbReference type="AlphaFoldDB" id="A0A511F8M4"/>
<proteinExistence type="predicted"/>
<reference evidence="1 2" key="1">
    <citation type="submission" date="2019-07" db="EMBL/GenBank/DDBJ databases">
        <title>Whole genome shotgun sequence of Cellulomonas hominis NBRC 16055.</title>
        <authorList>
            <person name="Hosoyama A."/>
            <person name="Uohara A."/>
            <person name="Ohji S."/>
            <person name="Ichikawa N."/>
        </authorList>
    </citation>
    <scope>NUCLEOTIDE SEQUENCE [LARGE SCALE GENOMIC DNA]</scope>
    <source>
        <strain evidence="1 2">NBRC 16055</strain>
    </source>
</reference>
<name>A0A511F8M4_9CELL</name>
<sequence>MSPASTLPRESGRLGVMTPPRRGVRRALSVLAAGALALPLAACSGGDADAFCSEAEEAFANVDATGALGDDPEAFADAIAEQRQGFESIEPPDEIADAWATFTATFAELDDALQAVDTSDQEAVNEALAGFSGSADGEELSDASDRIGTYLTENCEA</sequence>
<comment type="caution">
    <text evidence="1">The sequence shown here is derived from an EMBL/GenBank/DDBJ whole genome shotgun (WGS) entry which is preliminary data.</text>
</comment>
<keyword evidence="2" id="KW-1185">Reference proteome</keyword>
<organism evidence="1 2">
    <name type="scientific">Cellulomonas hominis</name>
    <dbReference type="NCBI Taxonomy" id="156981"/>
    <lineage>
        <taxon>Bacteria</taxon>
        <taxon>Bacillati</taxon>
        <taxon>Actinomycetota</taxon>
        <taxon>Actinomycetes</taxon>
        <taxon>Micrococcales</taxon>
        <taxon>Cellulomonadaceae</taxon>
        <taxon>Cellulomonas</taxon>
    </lineage>
</organism>
<evidence type="ECO:0000313" key="1">
    <source>
        <dbReference type="EMBL" id="GEL45629.1"/>
    </source>
</evidence>
<protein>
    <submittedName>
        <fullName evidence="1">Uncharacterized protein</fullName>
    </submittedName>
</protein>
<evidence type="ECO:0000313" key="2">
    <source>
        <dbReference type="Proteomes" id="UP000321723"/>
    </source>
</evidence>
<gene>
    <name evidence="1" type="ORF">CHO01_07450</name>
</gene>
<dbReference type="EMBL" id="BJVQ01000006">
    <property type="protein sequence ID" value="GEL45629.1"/>
    <property type="molecule type" value="Genomic_DNA"/>
</dbReference>
<dbReference type="Proteomes" id="UP000321723">
    <property type="component" value="Unassembled WGS sequence"/>
</dbReference>
<accession>A0A511F8M4</accession>